<dbReference type="SUPFAM" id="SSF55729">
    <property type="entry name" value="Acyl-CoA N-acyltransferases (Nat)"/>
    <property type="match status" value="1"/>
</dbReference>
<name>A0ABN8EN92_9BACT</name>
<reference evidence="1" key="1">
    <citation type="submission" date="2021-12" db="EMBL/GenBank/DDBJ databases">
        <authorList>
            <person name="Rodrigo-Torres L."/>
            <person name="Arahal R. D."/>
            <person name="Lucena T."/>
        </authorList>
    </citation>
    <scope>NUCLEOTIDE SEQUENCE</scope>
    <source>
        <strain evidence="1">CECT 8858</strain>
    </source>
</reference>
<proteinExistence type="predicted"/>
<dbReference type="Pfam" id="PF13420">
    <property type="entry name" value="Acetyltransf_4"/>
    <property type="match status" value="1"/>
</dbReference>
<keyword evidence="2" id="KW-1185">Reference proteome</keyword>
<dbReference type="RefSeq" id="WP_238804070.1">
    <property type="nucleotide sequence ID" value="NZ_CAKLPY010000001.1"/>
</dbReference>
<dbReference type="EMBL" id="CAKLPY010000001">
    <property type="protein sequence ID" value="CAH0994322.1"/>
    <property type="molecule type" value="Genomic_DNA"/>
</dbReference>
<accession>A0ABN8EN92</accession>
<dbReference type="InterPro" id="IPR016181">
    <property type="entry name" value="Acyl_CoA_acyltransferase"/>
</dbReference>
<sequence length="190" mass="23043">MNQYKCLKNQRFELDEFSLVPISRDEIQKIRVWRNEQMTILRQNGYITEEMQQAYYESQIVPNFDNNQPKQVLFSYFKKEEFIGYGGLVHFSWFDKRAEISFLLNTKFINDTKLHDLYFEKYLYLIQEIAFADLNLNRLHTEVYDTRQHHVDVLEKCGFVLEGRLRKHIRIEDKMVDSLLHGKLNSEYKK</sequence>
<protein>
    <recommendedName>
        <fullName evidence="3">GNAT family N-acetyltransferase</fullName>
    </recommendedName>
</protein>
<comment type="caution">
    <text evidence="1">The sequence shown here is derived from an EMBL/GenBank/DDBJ whole genome shotgun (WGS) entry which is preliminary data.</text>
</comment>
<organism evidence="1 2">
    <name type="scientific">Emticicia aquatica</name>
    <dbReference type="NCBI Taxonomy" id="1681835"/>
    <lineage>
        <taxon>Bacteria</taxon>
        <taxon>Pseudomonadati</taxon>
        <taxon>Bacteroidota</taxon>
        <taxon>Cytophagia</taxon>
        <taxon>Cytophagales</taxon>
        <taxon>Leadbetterellaceae</taxon>
        <taxon>Emticicia</taxon>
    </lineage>
</organism>
<evidence type="ECO:0000313" key="2">
    <source>
        <dbReference type="Proteomes" id="UP000837932"/>
    </source>
</evidence>
<gene>
    <name evidence="1" type="ORF">EMA8858_00431</name>
</gene>
<evidence type="ECO:0008006" key="3">
    <source>
        <dbReference type="Google" id="ProtNLM"/>
    </source>
</evidence>
<dbReference type="Gene3D" id="3.40.630.30">
    <property type="match status" value="1"/>
</dbReference>
<evidence type="ECO:0000313" key="1">
    <source>
        <dbReference type="EMBL" id="CAH0994322.1"/>
    </source>
</evidence>
<dbReference type="Proteomes" id="UP000837932">
    <property type="component" value="Unassembled WGS sequence"/>
</dbReference>